<keyword evidence="2" id="KW-1185">Reference proteome</keyword>
<reference evidence="1 2" key="1">
    <citation type="submission" date="2017-03" db="EMBL/GenBank/DDBJ databases">
        <title>Genome of the blue death feigning beetle - Asbolus verrucosus.</title>
        <authorList>
            <person name="Rider S.D."/>
        </authorList>
    </citation>
    <scope>NUCLEOTIDE SEQUENCE [LARGE SCALE GENOMIC DNA]</scope>
    <source>
        <strain evidence="1">Butters</strain>
        <tissue evidence="1">Head and leg muscle</tissue>
    </source>
</reference>
<sequence length="61" mass="7237">MVTPRPCEFPTISEVLRKGQRIKNLRAIGRLTTNWKKIGESPHFRMFGAERRQCFNRQCDM</sequence>
<comment type="caution">
    <text evidence="1">The sequence shown here is derived from an EMBL/GenBank/DDBJ whole genome shotgun (WGS) entry which is preliminary data.</text>
</comment>
<protein>
    <submittedName>
        <fullName evidence="1">Uncharacterized protein</fullName>
    </submittedName>
</protein>
<dbReference type="EMBL" id="QDEB01087844">
    <property type="protein sequence ID" value="RZC33551.1"/>
    <property type="molecule type" value="Genomic_DNA"/>
</dbReference>
<evidence type="ECO:0000313" key="2">
    <source>
        <dbReference type="Proteomes" id="UP000292052"/>
    </source>
</evidence>
<evidence type="ECO:0000313" key="1">
    <source>
        <dbReference type="EMBL" id="RZC33551.1"/>
    </source>
</evidence>
<organism evidence="1 2">
    <name type="scientific">Asbolus verrucosus</name>
    <name type="common">Desert ironclad beetle</name>
    <dbReference type="NCBI Taxonomy" id="1661398"/>
    <lineage>
        <taxon>Eukaryota</taxon>
        <taxon>Metazoa</taxon>
        <taxon>Ecdysozoa</taxon>
        <taxon>Arthropoda</taxon>
        <taxon>Hexapoda</taxon>
        <taxon>Insecta</taxon>
        <taxon>Pterygota</taxon>
        <taxon>Neoptera</taxon>
        <taxon>Endopterygota</taxon>
        <taxon>Coleoptera</taxon>
        <taxon>Polyphaga</taxon>
        <taxon>Cucujiformia</taxon>
        <taxon>Tenebrionidae</taxon>
        <taxon>Pimeliinae</taxon>
        <taxon>Asbolus</taxon>
    </lineage>
</organism>
<proteinExistence type="predicted"/>
<dbReference type="AlphaFoldDB" id="A0A482VKW4"/>
<gene>
    <name evidence="1" type="ORF">BDFB_002008</name>
</gene>
<dbReference type="Proteomes" id="UP000292052">
    <property type="component" value="Unassembled WGS sequence"/>
</dbReference>
<accession>A0A482VKW4</accession>
<name>A0A482VKW4_ASBVE</name>